<evidence type="ECO:0000256" key="1">
    <source>
        <dbReference type="SAM" id="MobiDB-lite"/>
    </source>
</evidence>
<accession>A0ABP5FZI8</accession>
<evidence type="ECO:0000313" key="2">
    <source>
        <dbReference type="EMBL" id="GAA2037374.1"/>
    </source>
</evidence>
<comment type="caution">
    <text evidence="2">The sequence shown here is derived from an EMBL/GenBank/DDBJ whole genome shotgun (WGS) entry which is preliminary data.</text>
</comment>
<name>A0ABP5FZI8_9MICO</name>
<keyword evidence="3" id="KW-1185">Reference proteome</keyword>
<reference evidence="3" key="1">
    <citation type="journal article" date="2019" name="Int. J. Syst. Evol. Microbiol.">
        <title>The Global Catalogue of Microorganisms (GCM) 10K type strain sequencing project: providing services to taxonomists for standard genome sequencing and annotation.</title>
        <authorList>
            <consortium name="The Broad Institute Genomics Platform"/>
            <consortium name="The Broad Institute Genome Sequencing Center for Infectious Disease"/>
            <person name="Wu L."/>
            <person name="Ma J."/>
        </authorList>
    </citation>
    <scope>NUCLEOTIDE SEQUENCE [LARGE SCALE GENOMIC DNA]</scope>
    <source>
        <strain evidence="3">JCM 14283</strain>
    </source>
</reference>
<gene>
    <name evidence="2" type="ORF">GCM10009740_31470</name>
</gene>
<organism evidence="2 3">
    <name type="scientific">Terrabacter terrae</name>
    <dbReference type="NCBI Taxonomy" id="318434"/>
    <lineage>
        <taxon>Bacteria</taxon>
        <taxon>Bacillati</taxon>
        <taxon>Actinomycetota</taxon>
        <taxon>Actinomycetes</taxon>
        <taxon>Micrococcales</taxon>
        <taxon>Intrasporangiaceae</taxon>
        <taxon>Terrabacter</taxon>
    </lineage>
</organism>
<feature type="region of interest" description="Disordered" evidence="1">
    <location>
        <begin position="213"/>
        <end position="237"/>
    </location>
</feature>
<dbReference type="Proteomes" id="UP001501285">
    <property type="component" value="Unassembled WGS sequence"/>
</dbReference>
<feature type="compositionally biased region" description="Basic and acidic residues" evidence="1">
    <location>
        <begin position="131"/>
        <end position="140"/>
    </location>
</feature>
<feature type="region of interest" description="Disordered" evidence="1">
    <location>
        <begin position="182"/>
        <end position="201"/>
    </location>
</feature>
<feature type="region of interest" description="Disordered" evidence="1">
    <location>
        <begin position="47"/>
        <end position="144"/>
    </location>
</feature>
<dbReference type="RefSeq" id="WP_343993036.1">
    <property type="nucleotide sequence ID" value="NZ_BAAANB010000021.1"/>
</dbReference>
<dbReference type="EMBL" id="BAAANB010000021">
    <property type="protein sequence ID" value="GAA2037374.1"/>
    <property type="molecule type" value="Genomic_DNA"/>
</dbReference>
<evidence type="ECO:0008006" key="4">
    <source>
        <dbReference type="Google" id="ProtNLM"/>
    </source>
</evidence>
<feature type="compositionally biased region" description="Basic and acidic residues" evidence="1">
    <location>
        <begin position="223"/>
        <end position="237"/>
    </location>
</feature>
<evidence type="ECO:0000313" key="3">
    <source>
        <dbReference type="Proteomes" id="UP001501285"/>
    </source>
</evidence>
<sequence>MKISSPDQTFSGESRYGDLVLQFKNGVAKHDGELPAGVRQYMLGAGYSLGSKSPAEPDETPAPADPRDVTHVQGGTPLRDAAVDPRDSDFLAPTNAGADGPEGNPHGPNVVAPQIHGSVGQPVIPGPVGTYEEHDVKDDDGNVTGKVGVVVPDTDAQAKRETEYAQRALVGNESAPDVLQDMGAKANPETANPDGETPDEALELKGAALDEALEEAGLSKSGTADEKRARLAEHRSA</sequence>
<protein>
    <recommendedName>
        <fullName evidence="4">Scaffolding protein</fullName>
    </recommendedName>
</protein>
<proteinExistence type="predicted"/>